<dbReference type="PANTHER" id="PTHR33463:SF34">
    <property type="entry name" value="DISEASE RESISTANCE PROTEIN RPS2"/>
    <property type="match status" value="1"/>
</dbReference>
<dbReference type="Gene3D" id="3.80.10.10">
    <property type="entry name" value="Ribonuclease Inhibitor"/>
    <property type="match status" value="2"/>
</dbReference>
<dbReference type="PANTHER" id="PTHR33463">
    <property type="entry name" value="NB-ARC DOMAIN-CONTAINING PROTEIN-RELATED"/>
    <property type="match status" value="1"/>
</dbReference>
<proteinExistence type="predicted"/>
<protein>
    <recommendedName>
        <fullName evidence="1">Disease resistance protein At4g27190-like leucine-rich repeats domain-containing protein</fullName>
    </recommendedName>
</protein>
<dbReference type="EMBL" id="JAUUTY010000002">
    <property type="protein sequence ID" value="KAK1678603.1"/>
    <property type="molecule type" value="Genomic_DNA"/>
</dbReference>
<dbReference type="SUPFAM" id="SSF52058">
    <property type="entry name" value="L domain-like"/>
    <property type="match status" value="1"/>
</dbReference>
<dbReference type="InterPro" id="IPR032675">
    <property type="entry name" value="LRR_dom_sf"/>
</dbReference>
<gene>
    <name evidence="2" type="ORF">QYE76_039451</name>
</gene>
<dbReference type="InterPro" id="IPR050905">
    <property type="entry name" value="Plant_NBS-LRR"/>
</dbReference>
<comment type="caution">
    <text evidence="2">The sequence shown here is derived from an EMBL/GenBank/DDBJ whole genome shotgun (WGS) entry which is preliminary data.</text>
</comment>
<sequence>MQVIKADSIDVAVEGILNELNRSRQNVIYFDGWDGLGASAVLRAVAQRLALKEPTRPPGLEFDQIIHIDCSKWENTRAVQREIAEQLKLPTRVMDMFDKQDEEDDFDGITDQGSRTEIVDVAVEIQSSIQGRRFLLIFHNGSNEEVDLSRLGLPVYGYLTNKVVWTFQGRFRMDPKMRDEVVKKNTTDVLLLVPRSEQDPQHLWSYLVHEEAIQVACKHGVDPTIVAECFLYMLTLHCTGRRVVDIEYDLPTHACNYWICDVIIQKITDICEAWQVGEALQGEIRLDLDYHHKELPSHLLTYADNIPHWTSPAHGFVLVEAGVVPRGMFQHFDKLGVLKLSQCSFSFSSPPFQCCRGLRFLWLDHCQDLRSTDAEGGEQDENTSRSWACFQGLWVLDLRYTDCNWILSTRMLDLMTQLRELNVMGAKNWDGVSHLLRERLPNICKLRITKSPCFYNYYVFVEMESLELLDFSENKIARLYGKSTNSKLKTVIVSGCRHLEIISFRGCKELMNLVMNRSSLARLQEINLSGTSAKILDLSMFSSFDPISKRIILLGCEKLCTILWPQDLRADPGLDVLQIDTTSASVSASGREAEHAHPHGDQSLQQQKEEIFEGGWQISLADTRLLRSLYPVIPLIYFGHFHIDIFSASTVGHSNVQGTNNYKLVQVQPHTSPIVVSKYKDVLKGNLVATTMIWDCPKILLRFSTTKRCIIKVIMHGPGNKILEDAIGSNTSLLPDFICDMASSLHVYDNSYIASIPAPPQGSAWNRLRWCRVERCPKLHTVFNVSQGSNVRGFKSLETLWISQLLSARYILDRACSLLDLKFLHLDCCPMLLHALPADHFYRFCLETLEIVYCGDLREVFPLSLKLQEYDKVIELPVLRNIHLHELPSLQRICGRRISTPNLETIKIRGCWSLKRLPAVGPNTMPPKVDCEKEWWDNLEWDGLAENHHPSLYQLSHSLYHKSKLPRVSVLR</sequence>
<dbReference type="Pfam" id="PF23247">
    <property type="entry name" value="LRR_RPS2"/>
    <property type="match status" value="1"/>
</dbReference>
<dbReference type="AlphaFoldDB" id="A0AAD8WUH8"/>
<feature type="domain" description="Disease resistance protein At4g27190-like leucine-rich repeats" evidence="1">
    <location>
        <begin position="819"/>
        <end position="917"/>
    </location>
</feature>
<evidence type="ECO:0000313" key="2">
    <source>
        <dbReference type="EMBL" id="KAK1678603.1"/>
    </source>
</evidence>
<reference evidence="2" key="1">
    <citation type="submission" date="2023-07" db="EMBL/GenBank/DDBJ databases">
        <title>A chromosome-level genome assembly of Lolium multiflorum.</title>
        <authorList>
            <person name="Chen Y."/>
            <person name="Copetti D."/>
            <person name="Kolliker R."/>
            <person name="Studer B."/>
        </authorList>
    </citation>
    <scope>NUCLEOTIDE SEQUENCE</scope>
    <source>
        <strain evidence="2">02402/16</strain>
        <tissue evidence="2">Leaf</tissue>
    </source>
</reference>
<evidence type="ECO:0000313" key="3">
    <source>
        <dbReference type="Proteomes" id="UP001231189"/>
    </source>
</evidence>
<accession>A0AAD8WUH8</accession>
<dbReference type="SUPFAM" id="SSF52047">
    <property type="entry name" value="RNI-like"/>
    <property type="match status" value="1"/>
</dbReference>
<keyword evidence="3" id="KW-1185">Reference proteome</keyword>
<organism evidence="2 3">
    <name type="scientific">Lolium multiflorum</name>
    <name type="common">Italian ryegrass</name>
    <name type="synonym">Lolium perenne subsp. multiflorum</name>
    <dbReference type="NCBI Taxonomy" id="4521"/>
    <lineage>
        <taxon>Eukaryota</taxon>
        <taxon>Viridiplantae</taxon>
        <taxon>Streptophyta</taxon>
        <taxon>Embryophyta</taxon>
        <taxon>Tracheophyta</taxon>
        <taxon>Spermatophyta</taxon>
        <taxon>Magnoliopsida</taxon>
        <taxon>Liliopsida</taxon>
        <taxon>Poales</taxon>
        <taxon>Poaceae</taxon>
        <taxon>BOP clade</taxon>
        <taxon>Pooideae</taxon>
        <taxon>Poodae</taxon>
        <taxon>Poeae</taxon>
        <taxon>Poeae Chloroplast Group 2 (Poeae type)</taxon>
        <taxon>Loliodinae</taxon>
        <taxon>Loliinae</taxon>
        <taxon>Lolium</taxon>
    </lineage>
</organism>
<dbReference type="Proteomes" id="UP001231189">
    <property type="component" value="Unassembled WGS sequence"/>
</dbReference>
<dbReference type="InterPro" id="IPR057135">
    <property type="entry name" value="At4g27190-like_LRR"/>
</dbReference>
<name>A0AAD8WUH8_LOLMU</name>
<evidence type="ECO:0000259" key="1">
    <source>
        <dbReference type="Pfam" id="PF23247"/>
    </source>
</evidence>